<evidence type="ECO:0000256" key="7">
    <source>
        <dbReference type="SAM" id="Phobius"/>
    </source>
</evidence>
<reference evidence="10" key="1">
    <citation type="journal article" date="2022" name="Front. Microbiol.">
        <title>New perspectives on an old grouping: The genomic and phenotypic variability of Oxalobacter formigenes and the implications for calcium oxalate stone prevention.</title>
        <authorList>
            <person name="Chmiel J.A."/>
            <person name="Carr C."/>
            <person name="Stuivenberg G.A."/>
            <person name="Venema R."/>
            <person name="Chanyi R.M."/>
            <person name="Al K.F."/>
            <person name="Giguere D."/>
            <person name="Say H."/>
            <person name="Akouris P.P."/>
            <person name="Dominguez Romero S.A."/>
            <person name="Kwong A."/>
            <person name="Tai V."/>
            <person name="Koval S.F."/>
            <person name="Razvi H."/>
            <person name="Bjazevic J."/>
            <person name="Burton J.P."/>
        </authorList>
    </citation>
    <scope>NUCLEOTIDE SEQUENCE</scope>
    <source>
        <strain evidence="10">OxK</strain>
    </source>
</reference>
<proteinExistence type="inferred from homology"/>
<keyword evidence="5 7" id="KW-0472">Membrane</keyword>
<evidence type="ECO:0000259" key="8">
    <source>
        <dbReference type="Pfam" id="PF02687"/>
    </source>
</evidence>
<dbReference type="RefSeq" id="WP_269315947.1">
    <property type="nucleotide sequence ID" value="NZ_CP098251.1"/>
</dbReference>
<dbReference type="EMBL" id="CP098251">
    <property type="protein sequence ID" value="WAV91193.1"/>
    <property type="molecule type" value="Genomic_DNA"/>
</dbReference>
<dbReference type="Pfam" id="PF12704">
    <property type="entry name" value="MacB_PCD"/>
    <property type="match status" value="1"/>
</dbReference>
<gene>
    <name evidence="10" type="ORF">NB646_10425</name>
</gene>
<accession>A0A9E9LDB3</accession>
<feature type="domain" description="ABC3 transporter permease C-terminal" evidence="8">
    <location>
        <begin position="236"/>
        <end position="350"/>
    </location>
</feature>
<evidence type="ECO:0000313" key="10">
    <source>
        <dbReference type="EMBL" id="WAV91193.1"/>
    </source>
</evidence>
<dbReference type="PANTHER" id="PTHR30572">
    <property type="entry name" value="MEMBRANE COMPONENT OF TRANSPORTER-RELATED"/>
    <property type="match status" value="1"/>
</dbReference>
<evidence type="ECO:0000256" key="1">
    <source>
        <dbReference type="ARBA" id="ARBA00004651"/>
    </source>
</evidence>
<feature type="transmembrane region" description="Helical" evidence="7">
    <location>
        <begin position="278"/>
        <end position="304"/>
    </location>
</feature>
<evidence type="ECO:0000256" key="5">
    <source>
        <dbReference type="ARBA" id="ARBA00023136"/>
    </source>
</evidence>
<dbReference type="Pfam" id="PF02687">
    <property type="entry name" value="FtsX"/>
    <property type="match status" value="1"/>
</dbReference>
<dbReference type="Proteomes" id="UP001164819">
    <property type="component" value="Chromosome"/>
</dbReference>
<evidence type="ECO:0000256" key="4">
    <source>
        <dbReference type="ARBA" id="ARBA00022989"/>
    </source>
</evidence>
<comment type="subcellular location">
    <subcellularLocation>
        <location evidence="1">Cell membrane</location>
        <topology evidence="1">Multi-pass membrane protein</topology>
    </subcellularLocation>
</comment>
<feature type="transmembrane region" description="Helical" evidence="7">
    <location>
        <begin position="232"/>
        <end position="257"/>
    </location>
</feature>
<dbReference type="AlphaFoldDB" id="A0A9E9LDB3"/>
<dbReference type="InterPro" id="IPR003838">
    <property type="entry name" value="ABC3_permease_C"/>
</dbReference>
<feature type="domain" description="MacB-like periplasmic core" evidence="9">
    <location>
        <begin position="2"/>
        <end position="174"/>
    </location>
</feature>
<dbReference type="InterPro" id="IPR050250">
    <property type="entry name" value="Macrolide_Exporter_MacB"/>
</dbReference>
<evidence type="ECO:0000256" key="2">
    <source>
        <dbReference type="ARBA" id="ARBA00022475"/>
    </source>
</evidence>
<comment type="similarity">
    <text evidence="6">Belongs to the ABC-4 integral membrane protein family.</text>
</comment>
<sequence>MLTALLAVAIGAAVLMGMMTVYRDIPEQMGREMRSYGANMIFVPAEGKTAMNLFTVESVVKEIPQEKIVGAAPWRYKSLTMNHLPLTGAGTDFLQVEKTRPYWQVDGNYPKNDNEILVGHDIAEMTKLKPGEVVNVAGKNENGKPFRQELTIAGILKTGGKEDGFVFLDMHLLNGLLETPDTVEIMELSVAAPAGELELYRQHIERDTPDIVPRLVKRITRSETTVLEKLQMLVYLVTAVILMLTMICVATTMMAMVMERRKEIGLKKAIGAENRSIVSEFLGTGIVLGMLGGCLGCVMGYFFASAISFSVFGRSVSIVPAVIVITLGLSVVVTVIACILPVRRAVRIEPALVLRGE</sequence>
<keyword evidence="2" id="KW-1003">Cell membrane</keyword>
<evidence type="ECO:0000256" key="3">
    <source>
        <dbReference type="ARBA" id="ARBA00022692"/>
    </source>
</evidence>
<dbReference type="PANTHER" id="PTHR30572:SF4">
    <property type="entry name" value="ABC TRANSPORTER PERMEASE YTRF"/>
    <property type="match status" value="1"/>
</dbReference>
<evidence type="ECO:0000256" key="6">
    <source>
        <dbReference type="ARBA" id="ARBA00038076"/>
    </source>
</evidence>
<protein>
    <submittedName>
        <fullName evidence="10">ABC transporter permease</fullName>
    </submittedName>
</protein>
<dbReference type="InterPro" id="IPR025857">
    <property type="entry name" value="MacB_PCD"/>
</dbReference>
<evidence type="ECO:0000259" key="9">
    <source>
        <dbReference type="Pfam" id="PF12704"/>
    </source>
</evidence>
<dbReference type="GO" id="GO:0005886">
    <property type="term" value="C:plasma membrane"/>
    <property type="evidence" value="ECO:0007669"/>
    <property type="project" value="UniProtKB-SubCell"/>
</dbReference>
<organism evidence="10">
    <name type="scientific">Oxalobacter aliiformigenes</name>
    <dbReference type="NCBI Taxonomy" id="2946593"/>
    <lineage>
        <taxon>Bacteria</taxon>
        <taxon>Pseudomonadati</taxon>
        <taxon>Pseudomonadota</taxon>
        <taxon>Betaproteobacteria</taxon>
        <taxon>Burkholderiales</taxon>
        <taxon>Oxalobacteraceae</taxon>
        <taxon>Oxalobacter</taxon>
    </lineage>
</organism>
<keyword evidence="3 7" id="KW-0812">Transmembrane</keyword>
<keyword evidence="4 7" id="KW-1133">Transmembrane helix</keyword>
<dbReference type="GO" id="GO:0022857">
    <property type="term" value="F:transmembrane transporter activity"/>
    <property type="evidence" value="ECO:0007669"/>
    <property type="project" value="TreeGrafter"/>
</dbReference>
<feature type="transmembrane region" description="Helical" evidence="7">
    <location>
        <begin position="316"/>
        <end position="340"/>
    </location>
</feature>
<name>A0A9E9LDB3_9BURK</name>